<dbReference type="EMBL" id="CAJVPV010012490">
    <property type="protein sequence ID" value="CAG8670471.1"/>
    <property type="molecule type" value="Genomic_DNA"/>
</dbReference>
<evidence type="ECO:0000256" key="1">
    <source>
        <dbReference type="SAM" id="Phobius"/>
    </source>
</evidence>
<accession>A0A9N9EA69</accession>
<keyword evidence="1" id="KW-0472">Membrane</keyword>
<dbReference type="AlphaFoldDB" id="A0A9N9EA69"/>
<feature type="transmembrane region" description="Helical" evidence="1">
    <location>
        <begin position="115"/>
        <end position="139"/>
    </location>
</feature>
<name>A0A9N9EA69_9GLOM</name>
<proteinExistence type="predicted"/>
<keyword evidence="1" id="KW-1133">Transmembrane helix</keyword>
<sequence>MKLSNTHENQIKISTEHDFSIRKYQVSSIEVSLIKPSSIKLLSFKLSSIELPSIELLLIELLSIELPLFEFSSIELSSFEFPSIELLSIELSLFEFPSIELLSFKFEDIKNSQTIIRIIGLLVISRFVPAMSLAAIYAIGFSISGIVKGSFAVTIMASYGRHVFIQSLCTLLQNT</sequence>
<keyword evidence="1" id="KW-0812">Transmembrane</keyword>
<dbReference type="Proteomes" id="UP000789342">
    <property type="component" value="Unassembled WGS sequence"/>
</dbReference>
<organism evidence="2 3">
    <name type="scientific">Acaulospora morrowiae</name>
    <dbReference type="NCBI Taxonomy" id="94023"/>
    <lineage>
        <taxon>Eukaryota</taxon>
        <taxon>Fungi</taxon>
        <taxon>Fungi incertae sedis</taxon>
        <taxon>Mucoromycota</taxon>
        <taxon>Glomeromycotina</taxon>
        <taxon>Glomeromycetes</taxon>
        <taxon>Diversisporales</taxon>
        <taxon>Acaulosporaceae</taxon>
        <taxon>Acaulospora</taxon>
    </lineage>
</organism>
<evidence type="ECO:0000313" key="2">
    <source>
        <dbReference type="EMBL" id="CAG8670471.1"/>
    </source>
</evidence>
<keyword evidence="3" id="KW-1185">Reference proteome</keyword>
<evidence type="ECO:0000313" key="3">
    <source>
        <dbReference type="Proteomes" id="UP000789342"/>
    </source>
</evidence>
<comment type="caution">
    <text evidence="2">The sequence shown here is derived from an EMBL/GenBank/DDBJ whole genome shotgun (WGS) entry which is preliminary data.</text>
</comment>
<dbReference type="Gene3D" id="6.10.110.10">
    <property type="match status" value="1"/>
</dbReference>
<feature type="non-terminal residue" evidence="2">
    <location>
        <position position="175"/>
    </location>
</feature>
<gene>
    <name evidence="2" type="ORF">AMORRO_LOCUS10799</name>
</gene>
<protein>
    <submittedName>
        <fullName evidence="2">5142_t:CDS:1</fullName>
    </submittedName>
</protein>
<reference evidence="2" key="1">
    <citation type="submission" date="2021-06" db="EMBL/GenBank/DDBJ databases">
        <authorList>
            <person name="Kallberg Y."/>
            <person name="Tangrot J."/>
            <person name="Rosling A."/>
        </authorList>
    </citation>
    <scope>NUCLEOTIDE SEQUENCE</scope>
    <source>
        <strain evidence="2">CL551</strain>
    </source>
</reference>
<dbReference type="InterPro" id="IPR038213">
    <property type="entry name" value="IFI6/IFI27-like_sf"/>
</dbReference>